<dbReference type="SUPFAM" id="SSF48264">
    <property type="entry name" value="Cytochrome P450"/>
    <property type="match status" value="1"/>
</dbReference>
<evidence type="ECO:0000256" key="2">
    <source>
        <dbReference type="ARBA" id="ARBA00010617"/>
    </source>
</evidence>
<keyword evidence="4 8" id="KW-0479">Metal-binding</keyword>
<comment type="similarity">
    <text evidence="2">Belongs to the cytochrome P450 family.</text>
</comment>
<protein>
    <submittedName>
        <fullName evidence="10">Cytochrome P450</fullName>
    </submittedName>
</protein>
<dbReference type="InterPro" id="IPR001128">
    <property type="entry name" value="Cyt_P450"/>
</dbReference>
<evidence type="ECO:0000256" key="9">
    <source>
        <dbReference type="SAM" id="Phobius"/>
    </source>
</evidence>
<evidence type="ECO:0000256" key="3">
    <source>
        <dbReference type="ARBA" id="ARBA00022617"/>
    </source>
</evidence>
<dbReference type="Gene3D" id="1.10.630.10">
    <property type="entry name" value="Cytochrome P450"/>
    <property type="match status" value="1"/>
</dbReference>
<dbReference type="InterPro" id="IPR002403">
    <property type="entry name" value="Cyt_P450_E_grp-IV"/>
</dbReference>
<dbReference type="GO" id="GO:0004497">
    <property type="term" value="F:monooxygenase activity"/>
    <property type="evidence" value="ECO:0007669"/>
    <property type="project" value="UniProtKB-KW"/>
</dbReference>
<organism evidence="10 11">
    <name type="scientific">Colletotrichum karsti</name>
    <dbReference type="NCBI Taxonomy" id="1095194"/>
    <lineage>
        <taxon>Eukaryota</taxon>
        <taxon>Fungi</taxon>
        <taxon>Dikarya</taxon>
        <taxon>Ascomycota</taxon>
        <taxon>Pezizomycotina</taxon>
        <taxon>Sordariomycetes</taxon>
        <taxon>Hypocreomycetidae</taxon>
        <taxon>Glomerellales</taxon>
        <taxon>Glomerellaceae</taxon>
        <taxon>Colletotrichum</taxon>
        <taxon>Colletotrichum boninense species complex</taxon>
    </lineage>
</organism>
<keyword evidence="3 8" id="KW-0349">Heme</keyword>
<comment type="caution">
    <text evidence="10">The sequence shown here is derived from an EMBL/GenBank/DDBJ whole genome shotgun (WGS) entry which is preliminary data.</text>
</comment>
<evidence type="ECO:0000313" key="10">
    <source>
        <dbReference type="EMBL" id="KAF9875146.1"/>
    </source>
</evidence>
<evidence type="ECO:0000256" key="5">
    <source>
        <dbReference type="ARBA" id="ARBA00023002"/>
    </source>
</evidence>
<keyword evidence="6 8" id="KW-0408">Iron</keyword>
<evidence type="ECO:0000256" key="7">
    <source>
        <dbReference type="ARBA" id="ARBA00023033"/>
    </source>
</evidence>
<sequence>MQSAEWFMPPQALVPAVVLIVYLVYNYLIFPTPRSIAKLRFLNGEPGEWAPYYRALYRNTLDLKKTLRRHHTQHKNETVRVPILGPGQNKLILLPSAERKWLVDQPDSVVSMHEQTINHFQWDLGTIYPTRDHNKVTIHIIATKLTREIGNLIPALSDELDLALAKHWGDEGDGEWKEVGVYDTLRPIVSQAINRIFIGKRHCRNEEVLETGFSYAKVIPLEANLLWLLPTPLRRLLAPLVTLPSRWCERKWFRLTIDEVRRRLEARGHPQQHGTGSETDGWQEAEGADEADLLSWYIAHGESQDDPYLLDPEVLSARILLLNAFALHTNVFAIAHMILDIVGSGAEQGPKIVAQLRQEINEVRAADGGQQGWDKRSLARLERMDSSFRESQRVNTILSLGPLRIVGKDGVTTPSGVQIPRGYQVGIPAYSIHFDTDIYGPDAEAFNPFRFYDKRKDARGAGDNIKGARQAWATTSADYLSFGAGLNSCPGRFFASGMLKVLMANILLKYEFEFQEKRPENLWQGGSMAAQIAIRLLMENPYATPQELPIKFLVLINSAVPPFIMPLDEQKVTELPIEEAPKLRMLFDVFKADPAEHLDKLRPVKLANGRQALVNKTHYMTFFDKAWDGHPLSMPSLHITGLGDAPEYGQQLFDIAEPSQAEHIKHVFGHDFPRGLDMNKTIARSIRSLAEKAL</sequence>
<dbReference type="Proteomes" id="UP000781932">
    <property type="component" value="Unassembled WGS sequence"/>
</dbReference>
<name>A0A9P6LJE7_9PEZI</name>
<dbReference type="GO" id="GO:0005506">
    <property type="term" value="F:iron ion binding"/>
    <property type="evidence" value="ECO:0007669"/>
    <property type="project" value="InterPro"/>
</dbReference>
<comment type="cofactor">
    <cofactor evidence="1 8">
        <name>heme</name>
        <dbReference type="ChEBI" id="CHEBI:30413"/>
    </cofactor>
</comment>
<dbReference type="PANTHER" id="PTHR46206">
    <property type="entry name" value="CYTOCHROME P450"/>
    <property type="match status" value="1"/>
</dbReference>
<dbReference type="RefSeq" id="XP_038744607.1">
    <property type="nucleotide sequence ID" value="XM_038890129.1"/>
</dbReference>
<dbReference type="Pfam" id="PF00067">
    <property type="entry name" value="p450"/>
    <property type="match status" value="1"/>
</dbReference>
<reference evidence="10" key="2">
    <citation type="submission" date="2020-11" db="EMBL/GenBank/DDBJ databases">
        <title>Whole genome sequencing of Colletotrichum sp.</title>
        <authorList>
            <person name="Li H."/>
        </authorList>
    </citation>
    <scope>NUCLEOTIDE SEQUENCE</scope>
    <source>
        <strain evidence="10">CkLH20</strain>
    </source>
</reference>
<gene>
    <name evidence="10" type="ORF">CkaCkLH20_07412</name>
</gene>
<keyword evidence="7" id="KW-0503">Monooxygenase</keyword>
<keyword evidence="5" id="KW-0560">Oxidoreductase</keyword>
<evidence type="ECO:0000256" key="4">
    <source>
        <dbReference type="ARBA" id="ARBA00022723"/>
    </source>
</evidence>
<dbReference type="GO" id="GO:0016705">
    <property type="term" value="F:oxidoreductase activity, acting on paired donors, with incorporation or reduction of molecular oxygen"/>
    <property type="evidence" value="ECO:0007669"/>
    <property type="project" value="InterPro"/>
</dbReference>
<evidence type="ECO:0000256" key="1">
    <source>
        <dbReference type="ARBA" id="ARBA00001971"/>
    </source>
</evidence>
<dbReference type="Gene3D" id="3.40.50.1820">
    <property type="entry name" value="alpha/beta hydrolase"/>
    <property type="match status" value="1"/>
</dbReference>
<dbReference type="GO" id="GO:0020037">
    <property type="term" value="F:heme binding"/>
    <property type="evidence" value="ECO:0007669"/>
    <property type="project" value="InterPro"/>
</dbReference>
<dbReference type="EMBL" id="JAATWM020000023">
    <property type="protein sequence ID" value="KAF9875146.1"/>
    <property type="molecule type" value="Genomic_DNA"/>
</dbReference>
<dbReference type="InterPro" id="IPR029058">
    <property type="entry name" value="AB_hydrolase_fold"/>
</dbReference>
<dbReference type="InterPro" id="IPR036396">
    <property type="entry name" value="Cyt_P450_sf"/>
</dbReference>
<evidence type="ECO:0000256" key="6">
    <source>
        <dbReference type="ARBA" id="ARBA00023004"/>
    </source>
</evidence>
<dbReference type="CDD" id="cd11041">
    <property type="entry name" value="CYP503A1-like"/>
    <property type="match status" value="1"/>
</dbReference>
<dbReference type="SUPFAM" id="SSF53474">
    <property type="entry name" value="alpha/beta-Hydrolases"/>
    <property type="match status" value="1"/>
</dbReference>
<feature type="transmembrane region" description="Helical" evidence="9">
    <location>
        <begin position="12"/>
        <end position="30"/>
    </location>
</feature>
<dbReference type="PANTHER" id="PTHR46206:SF1">
    <property type="entry name" value="P450, PUTATIVE (EUROFUNG)-RELATED"/>
    <property type="match status" value="1"/>
</dbReference>
<reference evidence="10" key="1">
    <citation type="submission" date="2020-03" db="EMBL/GenBank/DDBJ databases">
        <authorList>
            <person name="He L."/>
        </authorList>
    </citation>
    <scope>NUCLEOTIDE SEQUENCE</scope>
    <source>
        <strain evidence="10">CkLH20</strain>
    </source>
</reference>
<accession>A0A9P6LJE7</accession>
<dbReference type="OrthoDB" id="1844152at2759"/>
<dbReference type="GeneID" id="62163203"/>
<keyword evidence="9" id="KW-0812">Transmembrane</keyword>
<dbReference type="PRINTS" id="PR00465">
    <property type="entry name" value="EP450IV"/>
</dbReference>
<proteinExistence type="inferred from homology"/>
<feature type="binding site" description="axial binding residue" evidence="8">
    <location>
        <position position="489"/>
    </location>
    <ligand>
        <name>heme</name>
        <dbReference type="ChEBI" id="CHEBI:30413"/>
    </ligand>
    <ligandPart>
        <name>Fe</name>
        <dbReference type="ChEBI" id="CHEBI:18248"/>
    </ligandPart>
</feature>
<evidence type="ECO:0000256" key="8">
    <source>
        <dbReference type="PIRSR" id="PIRSR602403-1"/>
    </source>
</evidence>
<evidence type="ECO:0000313" key="11">
    <source>
        <dbReference type="Proteomes" id="UP000781932"/>
    </source>
</evidence>
<keyword evidence="11" id="KW-1185">Reference proteome</keyword>
<keyword evidence="9" id="KW-0472">Membrane</keyword>
<dbReference type="AlphaFoldDB" id="A0A9P6LJE7"/>
<keyword evidence="9" id="KW-1133">Transmembrane helix</keyword>